<evidence type="ECO:0000313" key="2">
    <source>
        <dbReference type="Proteomes" id="UP000425960"/>
    </source>
</evidence>
<proteinExistence type="predicted"/>
<organism evidence="1 2">
    <name type="scientific">Desulfosarcina ovata subsp. sediminis</name>
    <dbReference type="NCBI Taxonomy" id="885957"/>
    <lineage>
        <taxon>Bacteria</taxon>
        <taxon>Pseudomonadati</taxon>
        <taxon>Thermodesulfobacteriota</taxon>
        <taxon>Desulfobacteria</taxon>
        <taxon>Desulfobacterales</taxon>
        <taxon>Desulfosarcinaceae</taxon>
        <taxon>Desulfosarcina</taxon>
    </lineage>
</organism>
<gene>
    <name evidence="1" type="ORF">DSCO28_67180</name>
</gene>
<reference evidence="1 2" key="1">
    <citation type="submission" date="2019-11" db="EMBL/GenBank/DDBJ databases">
        <title>Comparative genomics of hydrocarbon-degrading Desulfosarcina strains.</title>
        <authorList>
            <person name="Watanabe M."/>
            <person name="Kojima H."/>
            <person name="Fukui M."/>
        </authorList>
    </citation>
    <scope>NUCLEOTIDE SEQUENCE [LARGE SCALE GENOMIC DNA]</scope>
    <source>
        <strain evidence="1 2">28bB2T</strain>
    </source>
</reference>
<dbReference type="Proteomes" id="UP000425960">
    <property type="component" value="Chromosome"/>
</dbReference>
<sequence>MIDYDEPWYEDTDEETFRPWYKDLPADPSETMFLVKATLTLADGTKMSGFVTPQSPNDSSGKPHLGLIQPQLFLPEGRRVGFWFGILEPPKEEISSFYAALGKDKQDVFPIAFEANDGLAKGITDGSVPGFCSSGNGDKIEITK</sequence>
<dbReference type="EMBL" id="AP021876">
    <property type="protein sequence ID" value="BBO86152.1"/>
    <property type="molecule type" value="Genomic_DNA"/>
</dbReference>
<dbReference type="AlphaFoldDB" id="A0A5K8A0U1"/>
<protein>
    <submittedName>
        <fullName evidence="1">Uncharacterized protein</fullName>
    </submittedName>
</protein>
<accession>A0A5K8A0U1</accession>
<dbReference type="KEGG" id="dov:DSCO28_67180"/>
<evidence type="ECO:0000313" key="1">
    <source>
        <dbReference type="EMBL" id="BBO86152.1"/>
    </source>
</evidence>
<name>A0A5K8A0U1_9BACT</name>